<feature type="chain" id="PRO_5018134970" evidence="16">
    <location>
        <begin position="26"/>
        <end position="932"/>
    </location>
</feature>
<keyword evidence="13" id="KW-0998">Cell outer membrane</keyword>
<accession>A0A3L8Q2W9</accession>
<evidence type="ECO:0000256" key="15">
    <source>
        <dbReference type="SAM" id="MobiDB-lite"/>
    </source>
</evidence>
<keyword evidence="7 16" id="KW-0732">Signal</keyword>
<evidence type="ECO:0000256" key="10">
    <source>
        <dbReference type="ARBA" id="ARBA00023114"/>
    </source>
</evidence>
<keyword evidence="5 20" id="KW-0762">Sugar transport</keyword>
<comment type="caution">
    <text evidence="20">The sequence shown here is derived from an EMBL/GenBank/DDBJ whole genome shotgun (WGS) entry which is preliminary data.</text>
</comment>
<dbReference type="InterPro" id="IPR049712">
    <property type="entry name" value="Poly_export"/>
</dbReference>
<feature type="signal peptide" evidence="16">
    <location>
        <begin position="1"/>
        <end position="25"/>
    </location>
</feature>
<evidence type="ECO:0000313" key="21">
    <source>
        <dbReference type="Proteomes" id="UP000281474"/>
    </source>
</evidence>
<feature type="domain" description="Polysaccharide export protein N-terminal" evidence="17">
    <location>
        <begin position="239"/>
        <end position="312"/>
    </location>
</feature>
<dbReference type="Pfam" id="PF10531">
    <property type="entry name" value="SLBB"/>
    <property type="match status" value="4"/>
</dbReference>
<keyword evidence="10" id="KW-0626">Porin</keyword>
<feature type="domain" description="SLBB" evidence="19">
    <location>
        <begin position="320"/>
        <end position="397"/>
    </location>
</feature>
<keyword evidence="6" id="KW-0812">Transmembrane</keyword>
<sequence length="932" mass="102658">MFPKAKSLIAVGIAIVATASFSSIALTPTPQMIEQFKQLPKSEQLKLAKQYGIDISSLTGGSKLNRNDNNDFEEPIVKPRTAYFDADLIEDCSAIGSSSFVSTKHKKNTIRSSQSDYQNFKANNGQFSRHVQMDGLNSQNGNLSGQSRGLNSLNNSGQQNTNLQPRPENQPNIICKTTIAGNQYFIDNLGKKYTLNNFGTLTLAKVNDKQQKTKKPLQIFGLDMFAGEPTTFAPISDVPVPSEYMVGPGDTINVQTYGKESDNFELVVQRNGTVQLPQVGPISIVGLSFAEAKKLIKDKIKSSTIGVESSVTLGQLRSIRIFIAGEAYKPGSYTVSSLSTITQALYVSGGISNIGSLRNIELKRAGKLVGKLDLYDLLMRGDSSSDLRLQSGDVVFIPAAKAYVSVDGDVRRPAIYELKKDENFADVINMASGLKAKAFAKAISVERFNKNHLKTVISVDYTTTQGRRQNVKDGDYITVSSSSDRLENSVEVAGAATRPGQYQWTKGMRVSDIFHSVRSDLSKGADLTYAVVLRAINEQDEVEVLQFSLNNAIKFNDSKDNLLLEPRDKIVVFKDDERQIALLPIIQQLKKQTHLGEMAKLVEVNGSVRYPGVYPLVENGSVRDLLTAAGGLEEGSYTLSAELTRQQIDPIKGAKIIHKELNLNDVLHVNHNSLKLQSRDVISVRKLPDWQQTRWVSIKGEVRFPGTYSIQRGETLKNVITRAGGLTPNAFTYGSIFLRESIKEKEQEQVRNLADELRREIAAKALTKDGTTISYKDSQQMLDQLQNIEVVGRLSIDLSAILGDIKSADIELEANDELYIPSKNQTVSVMGQVQYPSTHRFIKGETFEQYLSMAGGARKRADEGRSYILRANGSVVIPDTGFLSAGTRMMPGDTIIVPLDTEYKDTLTLWQQVTSVVYNSAVAIASIARINN</sequence>
<dbReference type="InterPro" id="IPR019554">
    <property type="entry name" value="Soluble_ligand-bd"/>
</dbReference>
<protein>
    <submittedName>
        <fullName evidence="20">Sugar transporter</fullName>
    </submittedName>
</protein>
<proteinExistence type="inferred from homology"/>
<evidence type="ECO:0000256" key="5">
    <source>
        <dbReference type="ARBA" id="ARBA00022597"/>
    </source>
</evidence>
<comment type="similarity">
    <text evidence="2">Belongs to the BexD/CtrA/VexA family.</text>
</comment>
<dbReference type="Pfam" id="PF02563">
    <property type="entry name" value="Poly_export"/>
    <property type="match status" value="1"/>
</dbReference>
<dbReference type="GO" id="GO:0015288">
    <property type="term" value="F:porin activity"/>
    <property type="evidence" value="ECO:0007669"/>
    <property type="project" value="UniProtKB-KW"/>
</dbReference>
<feature type="domain" description="Soluble ligand binding" evidence="18">
    <location>
        <begin position="696"/>
        <end position="730"/>
    </location>
</feature>
<evidence type="ECO:0000256" key="11">
    <source>
        <dbReference type="ARBA" id="ARBA00023136"/>
    </source>
</evidence>
<evidence type="ECO:0000256" key="7">
    <source>
        <dbReference type="ARBA" id="ARBA00022729"/>
    </source>
</evidence>
<feature type="domain" description="Soluble ligand binding" evidence="18">
    <location>
        <begin position="403"/>
        <end position="450"/>
    </location>
</feature>
<keyword evidence="4" id="KW-1134">Transmembrane beta strand</keyword>
<evidence type="ECO:0000256" key="4">
    <source>
        <dbReference type="ARBA" id="ARBA00022452"/>
    </source>
</evidence>
<keyword evidence="12" id="KW-0564">Palmitate</keyword>
<feature type="region of interest" description="Disordered" evidence="15">
    <location>
        <begin position="132"/>
        <end position="169"/>
    </location>
</feature>
<evidence type="ECO:0000259" key="19">
    <source>
        <dbReference type="Pfam" id="PF22461"/>
    </source>
</evidence>
<dbReference type="PANTHER" id="PTHR33619:SF3">
    <property type="entry name" value="POLYSACCHARIDE EXPORT PROTEIN GFCE-RELATED"/>
    <property type="match status" value="1"/>
</dbReference>
<dbReference type="AlphaFoldDB" id="A0A3L8Q2W9"/>
<evidence type="ECO:0000259" key="17">
    <source>
        <dbReference type="Pfam" id="PF02563"/>
    </source>
</evidence>
<evidence type="ECO:0000256" key="8">
    <source>
        <dbReference type="ARBA" id="ARBA00023047"/>
    </source>
</evidence>
<dbReference type="Gene3D" id="3.10.560.10">
    <property type="entry name" value="Outer membrane lipoprotein wza domain like"/>
    <property type="match status" value="6"/>
</dbReference>
<comment type="subcellular location">
    <subcellularLocation>
        <location evidence="1">Cell outer membrane</location>
        <topology evidence="1">Multi-pass membrane protein</topology>
    </subcellularLocation>
</comment>
<evidence type="ECO:0000256" key="13">
    <source>
        <dbReference type="ARBA" id="ARBA00023237"/>
    </source>
</evidence>
<evidence type="ECO:0000313" key="20">
    <source>
        <dbReference type="EMBL" id="RLV61419.1"/>
    </source>
</evidence>
<dbReference type="EMBL" id="QZEI01000003">
    <property type="protein sequence ID" value="RLV61419.1"/>
    <property type="molecule type" value="Genomic_DNA"/>
</dbReference>
<evidence type="ECO:0000256" key="16">
    <source>
        <dbReference type="SAM" id="SignalP"/>
    </source>
</evidence>
<evidence type="ECO:0000256" key="12">
    <source>
        <dbReference type="ARBA" id="ARBA00023139"/>
    </source>
</evidence>
<dbReference type="GO" id="GO:0015159">
    <property type="term" value="F:polysaccharide transmembrane transporter activity"/>
    <property type="evidence" value="ECO:0007669"/>
    <property type="project" value="InterPro"/>
</dbReference>
<feature type="domain" description="Soluble ligand binding" evidence="18">
    <location>
        <begin position="602"/>
        <end position="646"/>
    </location>
</feature>
<evidence type="ECO:0000256" key="2">
    <source>
        <dbReference type="ARBA" id="ARBA00009450"/>
    </source>
</evidence>
<organism evidence="20 21">
    <name type="scientific">Parashewanella curva</name>
    <dbReference type="NCBI Taxonomy" id="2338552"/>
    <lineage>
        <taxon>Bacteria</taxon>
        <taxon>Pseudomonadati</taxon>
        <taxon>Pseudomonadota</taxon>
        <taxon>Gammaproteobacteria</taxon>
        <taxon>Alteromonadales</taxon>
        <taxon>Shewanellaceae</taxon>
        <taxon>Parashewanella</taxon>
    </lineage>
</organism>
<gene>
    <name evidence="20" type="ORF">D5018_01640</name>
</gene>
<keyword evidence="14" id="KW-0449">Lipoprotein</keyword>
<dbReference type="GO" id="GO:0046930">
    <property type="term" value="C:pore complex"/>
    <property type="evidence" value="ECO:0007669"/>
    <property type="project" value="UniProtKB-KW"/>
</dbReference>
<evidence type="ECO:0000256" key="9">
    <source>
        <dbReference type="ARBA" id="ARBA00023065"/>
    </source>
</evidence>
<keyword evidence="21" id="KW-1185">Reference proteome</keyword>
<reference evidence="20 21" key="1">
    <citation type="submission" date="2018-09" db="EMBL/GenBank/DDBJ databases">
        <title>Phylogeny of the Shewanellaceae, and recommendation for two new genera, Pseudoshewanella and Parashewanella.</title>
        <authorList>
            <person name="Wang G."/>
        </authorList>
    </citation>
    <scope>NUCLEOTIDE SEQUENCE [LARGE SCALE GENOMIC DNA]</scope>
    <source>
        <strain evidence="20 21">C51</strain>
    </source>
</reference>
<dbReference type="Pfam" id="PF22461">
    <property type="entry name" value="SLBB_2"/>
    <property type="match status" value="1"/>
</dbReference>
<evidence type="ECO:0000256" key="1">
    <source>
        <dbReference type="ARBA" id="ARBA00004571"/>
    </source>
</evidence>
<evidence type="ECO:0000256" key="6">
    <source>
        <dbReference type="ARBA" id="ARBA00022692"/>
    </source>
</evidence>
<dbReference type="Gene3D" id="3.30.1950.10">
    <property type="entry name" value="wza like domain"/>
    <property type="match status" value="1"/>
</dbReference>
<dbReference type="InterPro" id="IPR003715">
    <property type="entry name" value="Poly_export_N"/>
</dbReference>
<dbReference type="GO" id="GO:0006811">
    <property type="term" value="P:monoatomic ion transport"/>
    <property type="evidence" value="ECO:0007669"/>
    <property type="project" value="UniProtKB-KW"/>
</dbReference>
<name>A0A3L8Q2W9_9GAMM</name>
<dbReference type="InterPro" id="IPR054765">
    <property type="entry name" value="SLBB_dom"/>
</dbReference>
<dbReference type="GO" id="GO:0009279">
    <property type="term" value="C:cell outer membrane"/>
    <property type="evidence" value="ECO:0007669"/>
    <property type="project" value="UniProtKB-SubCell"/>
</dbReference>
<keyword evidence="9" id="KW-0406">Ion transport</keyword>
<feature type="domain" description="Soluble ligand binding" evidence="18">
    <location>
        <begin position="827"/>
        <end position="876"/>
    </location>
</feature>
<keyword evidence="8" id="KW-0625">Polysaccharide transport</keyword>
<evidence type="ECO:0000259" key="18">
    <source>
        <dbReference type="Pfam" id="PF10531"/>
    </source>
</evidence>
<dbReference type="Proteomes" id="UP000281474">
    <property type="component" value="Unassembled WGS sequence"/>
</dbReference>
<keyword evidence="3" id="KW-0813">Transport</keyword>
<dbReference type="PANTHER" id="PTHR33619">
    <property type="entry name" value="POLYSACCHARIDE EXPORT PROTEIN GFCE-RELATED"/>
    <property type="match status" value="1"/>
</dbReference>
<keyword evidence="11" id="KW-0472">Membrane</keyword>
<evidence type="ECO:0000256" key="14">
    <source>
        <dbReference type="ARBA" id="ARBA00023288"/>
    </source>
</evidence>
<evidence type="ECO:0000256" key="3">
    <source>
        <dbReference type="ARBA" id="ARBA00022448"/>
    </source>
</evidence>
<dbReference type="OrthoDB" id="9808948at2"/>